<feature type="compositionally biased region" description="Pro residues" evidence="1">
    <location>
        <begin position="129"/>
        <end position="141"/>
    </location>
</feature>
<feature type="region of interest" description="Disordered" evidence="1">
    <location>
        <begin position="484"/>
        <end position="532"/>
    </location>
</feature>
<sequence>MDELYVLERQEAFRRAEYEARHADALRRAKTRIHSAATSPVDPHPRHRISKSATTSPIMRNAKVLATTPTDDRNRSFFGLNEHDWPAQAPPHLASSSSRPSAEDLLMDRDSPIASRAGSKRRLSGPAWMAPPPPQHEPPLPQSRSSGHLVETMRGPGGGGHHTWNHPYHHPHQYRRGAHATHHHDESPSPISSDSEPLPPAHERASSYVSQSPPRIFHLHGGAPRSHHQHTIDTNSPPHYSSAVRTTTSDFAFTPSTSPFLGPLRTLNIHSANPSRAPSPILLPPPSRSFDLSTRDAVYLAGEEQTVHPRPGAGSIYGSPPSNLFMRGVGGKSQQGHVQRRSDGLYSSPFHGPSHGHGYGAGSQIPTPQLSSGPSSNGSSPGSLAHGISSHAAYHPYQPPSAIASVYTPHGGGSGSGSGTLSASSSRAPSPLHWSRGGGGGSPPSASSVTSSFSHHERERERGQGSQPQHHLAHSVRMAFGMTPIHHSVPPSRRSSPPLPSSGHGNGTGVLPRNTSWSASTGPFSFGSHQSQYQQQHAQAYLYSQQQQGYSAAASMPGSRSGSPPIRLPPLKAALEGEEGLGLKLEDGPDKMKMDVEEEGGLQQLTVDGKEERKLDVKEGVDREKDIKPIASGKGKVELPGFSQFEAAARSGHPISIPIHAPLSPLALLPLSPSAATTSSTPSALTLSLAAASSAASHAVTTTAPDSRMSIDFVR</sequence>
<dbReference type="OrthoDB" id="654211at2759"/>
<dbReference type="HOGENOM" id="CLU_386371_0_0_1"/>
<evidence type="ECO:0000313" key="2">
    <source>
        <dbReference type="EMBL" id="KDR82856.1"/>
    </source>
</evidence>
<proteinExistence type="predicted"/>
<feature type="compositionally biased region" description="Polar residues" evidence="1">
    <location>
        <begin position="513"/>
        <end position="523"/>
    </location>
</feature>
<organism evidence="2 3">
    <name type="scientific">Galerina marginata (strain CBS 339.88)</name>
    <dbReference type="NCBI Taxonomy" id="685588"/>
    <lineage>
        <taxon>Eukaryota</taxon>
        <taxon>Fungi</taxon>
        <taxon>Dikarya</taxon>
        <taxon>Basidiomycota</taxon>
        <taxon>Agaricomycotina</taxon>
        <taxon>Agaricomycetes</taxon>
        <taxon>Agaricomycetidae</taxon>
        <taxon>Agaricales</taxon>
        <taxon>Agaricineae</taxon>
        <taxon>Strophariaceae</taxon>
        <taxon>Galerina</taxon>
    </lineage>
</organism>
<feature type="compositionally biased region" description="Basic residues" evidence="1">
    <location>
        <begin position="163"/>
        <end position="182"/>
    </location>
</feature>
<evidence type="ECO:0000256" key="1">
    <source>
        <dbReference type="SAM" id="MobiDB-lite"/>
    </source>
</evidence>
<feature type="compositionally biased region" description="Low complexity" evidence="1">
    <location>
        <begin position="443"/>
        <end position="453"/>
    </location>
</feature>
<dbReference type="EMBL" id="KL142369">
    <property type="protein sequence ID" value="KDR82856.1"/>
    <property type="molecule type" value="Genomic_DNA"/>
</dbReference>
<reference evidence="3" key="1">
    <citation type="journal article" date="2014" name="Proc. Natl. Acad. Sci. U.S.A.">
        <title>Extensive sampling of basidiomycete genomes demonstrates inadequacy of the white-rot/brown-rot paradigm for wood decay fungi.</title>
        <authorList>
            <person name="Riley R."/>
            <person name="Salamov A.A."/>
            <person name="Brown D.W."/>
            <person name="Nagy L.G."/>
            <person name="Floudas D."/>
            <person name="Held B.W."/>
            <person name="Levasseur A."/>
            <person name="Lombard V."/>
            <person name="Morin E."/>
            <person name="Otillar R."/>
            <person name="Lindquist E.A."/>
            <person name="Sun H."/>
            <person name="LaButti K.M."/>
            <person name="Schmutz J."/>
            <person name="Jabbour D."/>
            <person name="Luo H."/>
            <person name="Baker S.E."/>
            <person name="Pisabarro A.G."/>
            <person name="Walton J.D."/>
            <person name="Blanchette R.A."/>
            <person name="Henrissat B."/>
            <person name="Martin F."/>
            <person name="Cullen D."/>
            <person name="Hibbett D.S."/>
            <person name="Grigoriev I.V."/>
        </authorList>
    </citation>
    <scope>NUCLEOTIDE SEQUENCE [LARGE SCALE GENOMIC DNA]</scope>
    <source>
        <strain evidence="3">CBS 339.88</strain>
    </source>
</reference>
<accession>A0A067TI81</accession>
<feature type="compositionally biased region" description="Basic and acidic residues" evidence="1">
    <location>
        <begin position="454"/>
        <end position="463"/>
    </location>
</feature>
<gene>
    <name evidence="2" type="ORF">GALMADRAFT_854216</name>
</gene>
<name>A0A067TI81_GALM3</name>
<protein>
    <submittedName>
        <fullName evidence="2">Uncharacterized protein</fullName>
    </submittedName>
</protein>
<dbReference type="STRING" id="685588.A0A067TI81"/>
<feature type="region of interest" description="Disordered" evidence="1">
    <location>
        <begin position="79"/>
        <end position="243"/>
    </location>
</feature>
<feature type="region of interest" description="Disordered" evidence="1">
    <location>
        <begin position="405"/>
        <end position="472"/>
    </location>
</feature>
<feature type="compositionally biased region" description="Low complexity" evidence="1">
    <location>
        <begin position="419"/>
        <end position="435"/>
    </location>
</feature>
<feature type="region of interest" description="Disordered" evidence="1">
    <location>
        <begin position="307"/>
        <end position="393"/>
    </location>
</feature>
<dbReference type="Proteomes" id="UP000027222">
    <property type="component" value="Unassembled WGS sequence"/>
</dbReference>
<dbReference type="AlphaFoldDB" id="A0A067TI81"/>
<feature type="compositionally biased region" description="Low complexity" evidence="1">
    <location>
        <begin position="371"/>
        <end position="383"/>
    </location>
</feature>
<feature type="compositionally biased region" description="Polar residues" evidence="1">
    <location>
        <begin position="232"/>
        <end position="243"/>
    </location>
</feature>
<keyword evidence="3" id="KW-1185">Reference proteome</keyword>
<evidence type="ECO:0000313" key="3">
    <source>
        <dbReference type="Proteomes" id="UP000027222"/>
    </source>
</evidence>